<keyword evidence="2" id="KW-0472">Membrane</keyword>
<dbReference type="PROSITE" id="PS50887">
    <property type="entry name" value="GGDEF"/>
    <property type="match status" value="1"/>
</dbReference>
<dbReference type="RefSeq" id="WP_006692409.1">
    <property type="nucleotide sequence ID" value="NZ_JH376798.1"/>
</dbReference>
<accession>G5GNK5</accession>
<keyword evidence="5" id="KW-1185">Reference proteome</keyword>
<dbReference type="GO" id="GO:0052621">
    <property type="term" value="F:diguanylate cyclase activity"/>
    <property type="evidence" value="ECO:0007669"/>
    <property type="project" value="TreeGrafter"/>
</dbReference>
<feature type="transmembrane region" description="Helical" evidence="2">
    <location>
        <begin position="307"/>
        <end position="327"/>
    </location>
</feature>
<name>G5GNK5_9FIRM</name>
<dbReference type="HOGENOM" id="CLU_032807_0_0_9"/>
<evidence type="ECO:0000313" key="5">
    <source>
        <dbReference type="Proteomes" id="UP000004129"/>
    </source>
</evidence>
<dbReference type="eggNOG" id="COG3706">
    <property type="taxonomic scope" value="Bacteria"/>
</dbReference>
<dbReference type="CDD" id="cd01949">
    <property type="entry name" value="GGDEF"/>
    <property type="match status" value="1"/>
</dbReference>
<dbReference type="InterPro" id="IPR029787">
    <property type="entry name" value="Nucleotide_cyclase"/>
</dbReference>
<evidence type="ECO:0000259" key="3">
    <source>
        <dbReference type="PROSITE" id="PS50887"/>
    </source>
</evidence>
<evidence type="ECO:0000313" key="4">
    <source>
        <dbReference type="EMBL" id="EHG21542.1"/>
    </source>
</evidence>
<comment type="caution">
    <text evidence="4">The sequence shown here is derived from an EMBL/GenBank/DDBJ whole genome shotgun (WGS) entry which is preliminary data.</text>
</comment>
<dbReference type="PANTHER" id="PTHR45138">
    <property type="entry name" value="REGULATORY COMPONENTS OF SENSORY TRANSDUCTION SYSTEM"/>
    <property type="match status" value="1"/>
</dbReference>
<dbReference type="InterPro" id="IPR000160">
    <property type="entry name" value="GGDEF_dom"/>
</dbReference>
<dbReference type="EMBL" id="ACZM01000007">
    <property type="protein sequence ID" value="EHG21542.1"/>
    <property type="molecule type" value="Genomic_DNA"/>
</dbReference>
<feature type="transmembrane region" description="Helical" evidence="2">
    <location>
        <begin position="247"/>
        <end position="266"/>
    </location>
</feature>
<feature type="transmembrane region" description="Helical" evidence="2">
    <location>
        <begin position="12"/>
        <end position="32"/>
    </location>
</feature>
<feature type="transmembrane region" description="Helical" evidence="2">
    <location>
        <begin position="339"/>
        <end position="358"/>
    </location>
</feature>
<feature type="transmembrane region" description="Helical" evidence="2">
    <location>
        <begin position="278"/>
        <end position="295"/>
    </location>
</feature>
<dbReference type="PATRIC" id="fig|679201.3.peg.969"/>
<feature type="compositionally biased region" description="Pro residues" evidence="1">
    <location>
        <begin position="580"/>
        <end position="591"/>
    </location>
</feature>
<dbReference type="PANTHER" id="PTHR45138:SF9">
    <property type="entry name" value="DIGUANYLATE CYCLASE DGCM-RELATED"/>
    <property type="match status" value="1"/>
</dbReference>
<reference evidence="4 5" key="1">
    <citation type="submission" date="2011-08" db="EMBL/GenBank/DDBJ databases">
        <title>The Genome Sequence of Selenomonas infelix ATCC 43532.</title>
        <authorList>
            <consortium name="The Broad Institute Genome Sequencing Platform"/>
            <person name="Earl A."/>
            <person name="Ward D."/>
            <person name="Feldgarden M."/>
            <person name="Gevers D."/>
            <person name="Izard J."/>
            <person name="Blanton J.M."/>
            <person name="Baranova O.V."/>
            <person name="Dewhirst F.E."/>
            <person name="Young S.K."/>
            <person name="Zeng Q."/>
            <person name="Gargeya S."/>
            <person name="Fitzgerald M."/>
            <person name="Haas B."/>
            <person name="Abouelleil A."/>
            <person name="Alvarado L."/>
            <person name="Arachchi H.M."/>
            <person name="Berlin A."/>
            <person name="Brown A."/>
            <person name="Chapman S.B."/>
            <person name="Chen Z."/>
            <person name="Dunbar C."/>
            <person name="Freedman E."/>
            <person name="Gearin G."/>
            <person name="Gellesch M."/>
            <person name="Goldberg J."/>
            <person name="Griggs A."/>
            <person name="Gujja S."/>
            <person name="Heiman D."/>
            <person name="Howarth C."/>
            <person name="Larson L."/>
            <person name="Lui A."/>
            <person name="MacDonald P.J.P."/>
            <person name="Montmayeur A."/>
            <person name="Murphy C."/>
            <person name="Neiman D."/>
            <person name="Pearson M."/>
            <person name="Priest M."/>
            <person name="Roberts A."/>
            <person name="Saif S."/>
            <person name="Shea T."/>
            <person name="Shenoy N."/>
            <person name="Sisk P."/>
            <person name="Stolte C."/>
            <person name="Sykes S."/>
            <person name="Wortman J."/>
            <person name="Nusbaum C."/>
            <person name="Birren B."/>
        </authorList>
    </citation>
    <scope>NUCLEOTIDE SEQUENCE [LARGE SCALE GENOMIC DNA]</scope>
    <source>
        <strain evidence="4 5">ATCC 43532</strain>
    </source>
</reference>
<protein>
    <recommendedName>
        <fullName evidence="3">GGDEF domain-containing protein</fullName>
    </recommendedName>
</protein>
<sequence length="591" mass="67275">MKKISRVLQENGILLVCMAVLAYVSLLAWQSLSNTTYIQQRPVYAVREGALEYKDIIGFRPENFDWKEYDYPTPPPIPPGAHTVYLSWQIAENTPLFVDHLLFTTTNQDAYVYLDDELIYIHGNWGELLDSRGRAMHFIHTDEGLAGKRITIMLHSGYANWLGSIDYIFIGSENALIHKVGLADAIYIASLSIALSLIVFLIMDLVWRGIQKRRQIQIYLVAFLISFILWTTGTSSFFSRIFGFPALWWEIHLIMLYVMPITCGKITQEIVAPKYKKAARAVVVVYVLLFIVATITEICGFNGYMNLLYLFYPILFISWLVLIYTLVRSDWQSYPSCRYGTVAVTALTFFVGVDALHWEYHLLTAALSTTVFSIYAAIPFVFFLIREQMLRDAHLARKNETLARELQESQNEAVRDFLTGAFNRHQLADGIAKFSMLANTRGFTFSFAIFDVDHFKQVNDTRGHLGGDHILKQIADTVHAKIDRRHIFIRYGGDEFVLLGLHHDLRQMVTLCEDLRKTLEQTLGGVTMSFGVSTWHGTDDHMTSLMERADRALYISKEKGRNSVSGEDEVPADTDTPTVPTTPPDPPTAEN</sequence>
<evidence type="ECO:0000256" key="2">
    <source>
        <dbReference type="SAM" id="Phobius"/>
    </source>
</evidence>
<evidence type="ECO:0000256" key="1">
    <source>
        <dbReference type="SAM" id="MobiDB-lite"/>
    </source>
</evidence>
<proteinExistence type="predicted"/>
<feature type="transmembrane region" description="Helical" evidence="2">
    <location>
        <begin position="185"/>
        <end position="206"/>
    </location>
</feature>
<organism evidence="4 5">
    <name type="scientific">Selenomonas infelix ATCC 43532</name>
    <dbReference type="NCBI Taxonomy" id="679201"/>
    <lineage>
        <taxon>Bacteria</taxon>
        <taxon>Bacillati</taxon>
        <taxon>Bacillota</taxon>
        <taxon>Negativicutes</taxon>
        <taxon>Selenomonadales</taxon>
        <taxon>Selenomonadaceae</taxon>
        <taxon>Selenomonas</taxon>
    </lineage>
</organism>
<dbReference type="Gene3D" id="3.30.70.270">
    <property type="match status" value="1"/>
</dbReference>
<dbReference type="AlphaFoldDB" id="G5GNK5"/>
<dbReference type="Proteomes" id="UP000004129">
    <property type="component" value="Unassembled WGS sequence"/>
</dbReference>
<dbReference type="SMART" id="SM00267">
    <property type="entry name" value="GGDEF"/>
    <property type="match status" value="1"/>
</dbReference>
<feature type="transmembrane region" description="Helical" evidence="2">
    <location>
        <begin position="364"/>
        <end position="385"/>
    </location>
</feature>
<gene>
    <name evidence="4" type="ORF">HMPREF9334_00959</name>
</gene>
<dbReference type="OrthoDB" id="1674430at2"/>
<keyword evidence="2" id="KW-0812">Transmembrane</keyword>
<dbReference type="NCBIfam" id="TIGR00254">
    <property type="entry name" value="GGDEF"/>
    <property type="match status" value="1"/>
</dbReference>
<dbReference type="Pfam" id="PF00990">
    <property type="entry name" value="GGDEF"/>
    <property type="match status" value="1"/>
</dbReference>
<dbReference type="SUPFAM" id="SSF55073">
    <property type="entry name" value="Nucleotide cyclase"/>
    <property type="match status" value="1"/>
</dbReference>
<feature type="region of interest" description="Disordered" evidence="1">
    <location>
        <begin position="556"/>
        <end position="591"/>
    </location>
</feature>
<dbReference type="InterPro" id="IPR050469">
    <property type="entry name" value="Diguanylate_Cyclase"/>
</dbReference>
<dbReference type="InterPro" id="IPR043128">
    <property type="entry name" value="Rev_trsase/Diguanyl_cyclase"/>
</dbReference>
<keyword evidence="2" id="KW-1133">Transmembrane helix</keyword>
<feature type="transmembrane region" description="Helical" evidence="2">
    <location>
        <begin position="218"/>
        <end position="241"/>
    </location>
</feature>
<feature type="domain" description="GGDEF" evidence="3">
    <location>
        <begin position="443"/>
        <end position="569"/>
    </location>
</feature>
<dbReference type="STRING" id="679201.HMPREF9334_00959"/>